<dbReference type="EMBL" id="PKPP01002455">
    <property type="protein sequence ID" value="PWA75148.1"/>
    <property type="molecule type" value="Genomic_DNA"/>
</dbReference>
<evidence type="ECO:0000313" key="3">
    <source>
        <dbReference type="EMBL" id="PWA75148.1"/>
    </source>
</evidence>
<feature type="compositionally biased region" description="Basic and acidic residues" evidence="1">
    <location>
        <begin position="184"/>
        <end position="214"/>
    </location>
</feature>
<keyword evidence="2" id="KW-0472">Membrane</keyword>
<evidence type="ECO:0000313" key="4">
    <source>
        <dbReference type="Proteomes" id="UP000245207"/>
    </source>
</evidence>
<dbReference type="AlphaFoldDB" id="A0A2U1NNV4"/>
<keyword evidence="4" id="KW-1185">Reference proteome</keyword>
<keyword evidence="2" id="KW-0812">Transmembrane</keyword>
<sequence>MKSGKISLRYVYRLHCLHSVSVLILVDCYMFFYIIICMQDHPRAKNLRSSPLLFPDLCTKLYERAFSIGEIRWNPISKRPKPEALPISVLRPNIKFKNRTQDPSTHGTPKGEPLDSEDTHSSSEEGGTQNPDTLESPNVQERETRHLSAQCSESTTSLPLVDQERPSALNPTSNGERNKRRGKALTEERSKKKGKIVNEERSNEKGKTVNEERPKKKGRIVLKVSHLEEDMSNALKLYFKSHVGPSQDDCIAKLNRLGWEKNLPYYVAALGIFCEGPGYREGWMLLPTDNVELVQLWIASVGKKLGYL</sequence>
<feature type="transmembrane region" description="Helical" evidence="2">
    <location>
        <begin position="12"/>
        <end position="36"/>
    </location>
</feature>
<keyword evidence="2" id="KW-1133">Transmembrane helix</keyword>
<proteinExistence type="predicted"/>
<name>A0A2U1NNV4_ARTAN</name>
<protein>
    <submittedName>
        <fullName evidence="3">Myb/SANT-like domain, Harbinger transposase-derived nuclease domain protein</fullName>
    </submittedName>
</protein>
<comment type="caution">
    <text evidence="3">The sequence shown here is derived from an EMBL/GenBank/DDBJ whole genome shotgun (WGS) entry which is preliminary data.</text>
</comment>
<reference evidence="3 4" key="1">
    <citation type="journal article" date="2018" name="Mol. Plant">
        <title>The genome of Artemisia annua provides insight into the evolution of Asteraceae family and artemisinin biosynthesis.</title>
        <authorList>
            <person name="Shen Q."/>
            <person name="Zhang L."/>
            <person name="Liao Z."/>
            <person name="Wang S."/>
            <person name="Yan T."/>
            <person name="Shi P."/>
            <person name="Liu M."/>
            <person name="Fu X."/>
            <person name="Pan Q."/>
            <person name="Wang Y."/>
            <person name="Lv Z."/>
            <person name="Lu X."/>
            <person name="Zhang F."/>
            <person name="Jiang W."/>
            <person name="Ma Y."/>
            <person name="Chen M."/>
            <person name="Hao X."/>
            <person name="Li L."/>
            <person name="Tang Y."/>
            <person name="Lv G."/>
            <person name="Zhou Y."/>
            <person name="Sun X."/>
            <person name="Brodelius P.E."/>
            <person name="Rose J.K.C."/>
            <person name="Tang K."/>
        </authorList>
    </citation>
    <scope>NUCLEOTIDE SEQUENCE [LARGE SCALE GENOMIC DNA]</scope>
    <source>
        <strain evidence="4">cv. Huhao1</strain>
        <tissue evidence="3">Leaf</tissue>
    </source>
</reference>
<gene>
    <name evidence="3" type="ORF">CTI12_AA244680</name>
</gene>
<evidence type="ECO:0000256" key="2">
    <source>
        <dbReference type="SAM" id="Phobius"/>
    </source>
</evidence>
<dbReference type="Proteomes" id="UP000245207">
    <property type="component" value="Unassembled WGS sequence"/>
</dbReference>
<dbReference type="OrthoDB" id="1910266at2759"/>
<feature type="compositionally biased region" description="Polar residues" evidence="1">
    <location>
        <begin position="124"/>
        <end position="139"/>
    </location>
</feature>
<organism evidence="3 4">
    <name type="scientific">Artemisia annua</name>
    <name type="common">Sweet wormwood</name>
    <dbReference type="NCBI Taxonomy" id="35608"/>
    <lineage>
        <taxon>Eukaryota</taxon>
        <taxon>Viridiplantae</taxon>
        <taxon>Streptophyta</taxon>
        <taxon>Embryophyta</taxon>
        <taxon>Tracheophyta</taxon>
        <taxon>Spermatophyta</taxon>
        <taxon>Magnoliopsida</taxon>
        <taxon>eudicotyledons</taxon>
        <taxon>Gunneridae</taxon>
        <taxon>Pentapetalae</taxon>
        <taxon>asterids</taxon>
        <taxon>campanulids</taxon>
        <taxon>Asterales</taxon>
        <taxon>Asteraceae</taxon>
        <taxon>Asteroideae</taxon>
        <taxon>Anthemideae</taxon>
        <taxon>Artemisiinae</taxon>
        <taxon>Artemisia</taxon>
    </lineage>
</organism>
<accession>A0A2U1NNV4</accession>
<feature type="compositionally biased region" description="Polar residues" evidence="1">
    <location>
        <begin position="147"/>
        <end position="158"/>
    </location>
</feature>
<feature type="region of interest" description="Disordered" evidence="1">
    <location>
        <begin position="90"/>
        <end position="214"/>
    </location>
</feature>
<evidence type="ECO:0000256" key="1">
    <source>
        <dbReference type="SAM" id="MobiDB-lite"/>
    </source>
</evidence>